<dbReference type="AlphaFoldDB" id="A0A5C3QK18"/>
<evidence type="ECO:0000259" key="5">
    <source>
        <dbReference type="Pfam" id="PF07859"/>
    </source>
</evidence>
<evidence type="ECO:0000256" key="1">
    <source>
        <dbReference type="ARBA" id="ARBA00010515"/>
    </source>
</evidence>
<evidence type="ECO:0000313" key="6">
    <source>
        <dbReference type="EMBL" id="TFL02276.1"/>
    </source>
</evidence>
<dbReference type="InterPro" id="IPR033140">
    <property type="entry name" value="Lipase_GDXG_put_SER_AS"/>
</dbReference>
<dbReference type="PANTHER" id="PTHR48081">
    <property type="entry name" value="AB HYDROLASE SUPERFAMILY PROTEIN C4A8.06C"/>
    <property type="match status" value="1"/>
</dbReference>
<dbReference type="PANTHER" id="PTHR48081:SF31">
    <property type="entry name" value="STERYL ACETYL HYDROLASE MUG81-RELATED"/>
    <property type="match status" value="1"/>
</dbReference>
<dbReference type="Pfam" id="PF07859">
    <property type="entry name" value="Abhydrolase_3"/>
    <property type="match status" value="1"/>
</dbReference>
<dbReference type="InterPro" id="IPR029058">
    <property type="entry name" value="AB_hydrolase_fold"/>
</dbReference>
<comment type="similarity">
    <text evidence="1">Belongs to the 'GDXG' lipolytic enzyme family.</text>
</comment>
<dbReference type="EMBL" id="ML178823">
    <property type="protein sequence ID" value="TFL02276.1"/>
    <property type="molecule type" value="Genomic_DNA"/>
</dbReference>
<dbReference type="PROSITE" id="PS01174">
    <property type="entry name" value="LIPASE_GDXG_SER"/>
    <property type="match status" value="1"/>
</dbReference>
<keyword evidence="4" id="KW-0472">Membrane</keyword>
<feature type="transmembrane region" description="Helical" evidence="4">
    <location>
        <begin position="16"/>
        <end position="39"/>
    </location>
</feature>
<dbReference type="SUPFAM" id="SSF53474">
    <property type="entry name" value="alpha/beta-Hydrolases"/>
    <property type="match status" value="1"/>
</dbReference>
<dbReference type="GO" id="GO:0016787">
    <property type="term" value="F:hydrolase activity"/>
    <property type="evidence" value="ECO:0007669"/>
    <property type="project" value="UniProtKB-KW"/>
</dbReference>
<evidence type="ECO:0000256" key="4">
    <source>
        <dbReference type="SAM" id="Phobius"/>
    </source>
</evidence>
<dbReference type="OrthoDB" id="2152029at2759"/>
<keyword evidence="2 6" id="KW-0378">Hydrolase</keyword>
<keyword evidence="4" id="KW-0812">Transmembrane</keyword>
<name>A0A5C3QK18_9AGAR</name>
<keyword evidence="7" id="KW-1185">Reference proteome</keyword>
<gene>
    <name evidence="6" type="ORF">BDV98DRAFT_582539</name>
</gene>
<protein>
    <submittedName>
        <fullName evidence="6">Alpha/Beta hydrolase protein</fullName>
    </submittedName>
</protein>
<evidence type="ECO:0000256" key="3">
    <source>
        <dbReference type="PROSITE-ProRule" id="PRU10038"/>
    </source>
</evidence>
<reference evidence="6 7" key="1">
    <citation type="journal article" date="2019" name="Nat. Ecol. Evol.">
        <title>Megaphylogeny resolves global patterns of mushroom evolution.</title>
        <authorList>
            <person name="Varga T."/>
            <person name="Krizsan K."/>
            <person name="Foldi C."/>
            <person name="Dima B."/>
            <person name="Sanchez-Garcia M."/>
            <person name="Sanchez-Ramirez S."/>
            <person name="Szollosi G.J."/>
            <person name="Szarkandi J.G."/>
            <person name="Papp V."/>
            <person name="Albert L."/>
            <person name="Andreopoulos W."/>
            <person name="Angelini C."/>
            <person name="Antonin V."/>
            <person name="Barry K.W."/>
            <person name="Bougher N.L."/>
            <person name="Buchanan P."/>
            <person name="Buyck B."/>
            <person name="Bense V."/>
            <person name="Catcheside P."/>
            <person name="Chovatia M."/>
            <person name="Cooper J."/>
            <person name="Damon W."/>
            <person name="Desjardin D."/>
            <person name="Finy P."/>
            <person name="Geml J."/>
            <person name="Haridas S."/>
            <person name="Hughes K."/>
            <person name="Justo A."/>
            <person name="Karasinski D."/>
            <person name="Kautmanova I."/>
            <person name="Kiss B."/>
            <person name="Kocsube S."/>
            <person name="Kotiranta H."/>
            <person name="LaButti K.M."/>
            <person name="Lechner B.E."/>
            <person name="Liimatainen K."/>
            <person name="Lipzen A."/>
            <person name="Lukacs Z."/>
            <person name="Mihaltcheva S."/>
            <person name="Morgado L.N."/>
            <person name="Niskanen T."/>
            <person name="Noordeloos M.E."/>
            <person name="Ohm R.A."/>
            <person name="Ortiz-Santana B."/>
            <person name="Ovrebo C."/>
            <person name="Racz N."/>
            <person name="Riley R."/>
            <person name="Savchenko A."/>
            <person name="Shiryaev A."/>
            <person name="Soop K."/>
            <person name="Spirin V."/>
            <person name="Szebenyi C."/>
            <person name="Tomsovsky M."/>
            <person name="Tulloss R.E."/>
            <person name="Uehling J."/>
            <person name="Grigoriev I.V."/>
            <person name="Vagvolgyi C."/>
            <person name="Papp T."/>
            <person name="Martin F.M."/>
            <person name="Miettinen O."/>
            <person name="Hibbett D.S."/>
            <person name="Nagy L.G."/>
        </authorList>
    </citation>
    <scope>NUCLEOTIDE SEQUENCE [LARGE SCALE GENOMIC DNA]</scope>
    <source>
        <strain evidence="6 7">CBS 309.79</strain>
    </source>
</reference>
<dbReference type="InterPro" id="IPR050300">
    <property type="entry name" value="GDXG_lipolytic_enzyme"/>
</dbReference>
<evidence type="ECO:0000256" key="2">
    <source>
        <dbReference type="ARBA" id="ARBA00022801"/>
    </source>
</evidence>
<keyword evidence="4" id="KW-1133">Transmembrane helix</keyword>
<dbReference type="STRING" id="1884261.A0A5C3QK18"/>
<feature type="active site" evidence="3">
    <location>
        <position position="197"/>
    </location>
</feature>
<dbReference type="InterPro" id="IPR013094">
    <property type="entry name" value="AB_hydrolase_3"/>
</dbReference>
<sequence length="380" mass="42057">MYTFRKFGQVTWRETLGLYSVLLGSPVVLFSTLLSLPFVSRNGKSRKRYVLDMVLRFICDSLGGHQMQYFTGKDEVTYRGYVKKLKQKPDIELVAGVDGAPDVKLLWIGKKEAKKVVYFLHGGGFVLPLMDFHLPFWSEVMQQAEKKHGGLVRVAILEYTLATVAPFPTQLREASAGLQHILHSGIDPSQIVVAGDSAGANLTYQLLQHILQPRLSTVAPIVVPSNVTSTKLGGAFLASPWFDLLAEKPSIYGAVQAKADIATDGFLNHCAEATLGGLSPEIDVEARKWLLGKLSPVGLREKVVNRVLVFGGGQERLIDSILEFAETMKTEFQASGAKGERCEVIVQPNGTHDDFLYDFLIGERSEETKRVVEWVTEVFN</sequence>
<accession>A0A5C3QK18</accession>
<dbReference type="Proteomes" id="UP000305067">
    <property type="component" value="Unassembled WGS sequence"/>
</dbReference>
<proteinExistence type="inferred from homology"/>
<feature type="domain" description="Alpha/beta hydrolase fold-3" evidence="5">
    <location>
        <begin position="118"/>
        <end position="353"/>
    </location>
</feature>
<organism evidence="6 7">
    <name type="scientific">Pterulicium gracile</name>
    <dbReference type="NCBI Taxonomy" id="1884261"/>
    <lineage>
        <taxon>Eukaryota</taxon>
        <taxon>Fungi</taxon>
        <taxon>Dikarya</taxon>
        <taxon>Basidiomycota</taxon>
        <taxon>Agaricomycotina</taxon>
        <taxon>Agaricomycetes</taxon>
        <taxon>Agaricomycetidae</taxon>
        <taxon>Agaricales</taxon>
        <taxon>Pleurotineae</taxon>
        <taxon>Pterulaceae</taxon>
        <taxon>Pterulicium</taxon>
    </lineage>
</organism>
<evidence type="ECO:0000313" key="7">
    <source>
        <dbReference type="Proteomes" id="UP000305067"/>
    </source>
</evidence>
<dbReference type="Gene3D" id="3.40.50.1820">
    <property type="entry name" value="alpha/beta hydrolase"/>
    <property type="match status" value="1"/>
</dbReference>